<accession>A0ACB9C5Q1</accession>
<comment type="caution">
    <text evidence="1">The sequence shown here is derived from an EMBL/GenBank/DDBJ whole genome shotgun (WGS) entry which is preliminary data.</text>
</comment>
<dbReference type="Proteomes" id="UP001055879">
    <property type="component" value="Linkage Group LG05"/>
</dbReference>
<gene>
    <name evidence="1" type="ORF">L6452_18308</name>
</gene>
<organism evidence="1 2">
    <name type="scientific">Arctium lappa</name>
    <name type="common">Greater burdock</name>
    <name type="synonym">Lappa major</name>
    <dbReference type="NCBI Taxonomy" id="4217"/>
    <lineage>
        <taxon>Eukaryota</taxon>
        <taxon>Viridiplantae</taxon>
        <taxon>Streptophyta</taxon>
        <taxon>Embryophyta</taxon>
        <taxon>Tracheophyta</taxon>
        <taxon>Spermatophyta</taxon>
        <taxon>Magnoliopsida</taxon>
        <taxon>eudicotyledons</taxon>
        <taxon>Gunneridae</taxon>
        <taxon>Pentapetalae</taxon>
        <taxon>asterids</taxon>
        <taxon>campanulids</taxon>
        <taxon>Asterales</taxon>
        <taxon>Asteraceae</taxon>
        <taxon>Carduoideae</taxon>
        <taxon>Cardueae</taxon>
        <taxon>Arctiinae</taxon>
        <taxon>Arctium</taxon>
    </lineage>
</organism>
<evidence type="ECO:0000313" key="2">
    <source>
        <dbReference type="Proteomes" id="UP001055879"/>
    </source>
</evidence>
<keyword evidence="2" id="KW-1185">Reference proteome</keyword>
<proteinExistence type="predicted"/>
<reference evidence="2" key="1">
    <citation type="journal article" date="2022" name="Mol. Ecol. Resour.">
        <title>The genomes of chicory, endive, great burdock and yacon provide insights into Asteraceae palaeo-polyploidization history and plant inulin production.</title>
        <authorList>
            <person name="Fan W."/>
            <person name="Wang S."/>
            <person name="Wang H."/>
            <person name="Wang A."/>
            <person name="Jiang F."/>
            <person name="Liu H."/>
            <person name="Zhao H."/>
            <person name="Xu D."/>
            <person name="Zhang Y."/>
        </authorList>
    </citation>
    <scope>NUCLEOTIDE SEQUENCE [LARGE SCALE GENOMIC DNA]</scope>
    <source>
        <strain evidence="2">cv. Niubang</strain>
    </source>
</reference>
<reference evidence="1 2" key="2">
    <citation type="journal article" date="2022" name="Mol. Ecol. Resour.">
        <title>The genomes of chicory, endive, great burdock and yacon provide insights into Asteraceae paleo-polyploidization history and plant inulin production.</title>
        <authorList>
            <person name="Fan W."/>
            <person name="Wang S."/>
            <person name="Wang H."/>
            <person name="Wang A."/>
            <person name="Jiang F."/>
            <person name="Liu H."/>
            <person name="Zhao H."/>
            <person name="Xu D."/>
            <person name="Zhang Y."/>
        </authorList>
    </citation>
    <scope>NUCLEOTIDE SEQUENCE [LARGE SCALE GENOMIC DNA]</scope>
    <source>
        <strain evidence="2">cv. Niubang</strain>
    </source>
</reference>
<protein>
    <submittedName>
        <fullName evidence="1">Uncharacterized protein</fullName>
    </submittedName>
</protein>
<dbReference type="EMBL" id="CM042051">
    <property type="protein sequence ID" value="KAI3729646.1"/>
    <property type="molecule type" value="Genomic_DNA"/>
</dbReference>
<evidence type="ECO:0000313" key="1">
    <source>
        <dbReference type="EMBL" id="KAI3729646.1"/>
    </source>
</evidence>
<name>A0ACB9C5Q1_ARCLA</name>
<sequence length="167" mass="18947">MHTSAKAFMTEGKVATDPVDTKPMRSACMFNLARLLVSSASLILLMLLVDFSWNVGPSYGDIFIARTTEKHSEAVAIYIEVFTISVIFVKDGVPGRPYHVGPEQEQELPRLGKDYQRIAKAQKLVLQHWLEASSNFHLRTNSSEIEKERLETEDADLYHIPERTVRL</sequence>